<organism evidence="3 4">
    <name type="scientific">Micromonospora chersina</name>
    <dbReference type="NCBI Taxonomy" id="47854"/>
    <lineage>
        <taxon>Bacteria</taxon>
        <taxon>Bacillati</taxon>
        <taxon>Actinomycetota</taxon>
        <taxon>Actinomycetes</taxon>
        <taxon>Micromonosporales</taxon>
        <taxon>Micromonosporaceae</taxon>
        <taxon>Micromonospora</taxon>
    </lineage>
</organism>
<dbReference type="Proteomes" id="UP000198605">
    <property type="component" value="Unassembled WGS sequence"/>
</dbReference>
<dbReference type="InterPro" id="IPR050114">
    <property type="entry name" value="UPF0173_UPF0282_UlaG_hydrolase"/>
</dbReference>
<dbReference type="PANTHER" id="PTHR43546:SF9">
    <property type="entry name" value="L-ASCORBATE-6-PHOSPHATE LACTONASE ULAG-RELATED"/>
    <property type="match status" value="1"/>
</dbReference>
<dbReference type="OrthoDB" id="3204284at2"/>
<proteinExistence type="predicted"/>
<accession>A0A1C6UL25</accession>
<dbReference type="GeneID" id="43278530"/>
<protein>
    <submittedName>
        <fullName evidence="3">L-ascorbate metabolism protein UlaG, beta-lactamase superfamily</fullName>
    </submittedName>
</protein>
<keyword evidence="1" id="KW-0378">Hydrolase</keyword>
<evidence type="ECO:0000313" key="3">
    <source>
        <dbReference type="EMBL" id="SCL54787.1"/>
    </source>
</evidence>
<dbReference type="RefSeq" id="WP_091310271.1">
    <property type="nucleotide sequence ID" value="NZ_FMIB01000002.1"/>
</dbReference>
<dbReference type="STRING" id="47854.GA0070603_1872"/>
<dbReference type="Gene3D" id="3.60.15.10">
    <property type="entry name" value="Ribonuclease Z/Hydroxyacylglutathione hydrolase-like"/>
    <property type="match status" value="1"/>
</dbReference>
<evidence type="ECO:0000259" key="2">
    <source>
        <dbReference type="Pfam" id="PF12706"/>
    </source>
</evidence>
<dbReference type="AlphaFoldDB" id="A0A1C6UL25"/>
<dbReference type="InterPro" id="IPR001279">
    <property type="entry name" value="Metallo-B-lactamas"/>
</dbReference>
<keyword evidence="4" id="KW-1185">Reference proteome</keyword>
<dbReference type="EMBL" id="FMIB01000002">
    <property type="protein sequence ID" value="SCL54787.1"/>
    <property type="molecule type" value="Genomic_DNA"/>
</dbReference>
<reference evidence="4" key="1">
    <citation type="submission" date="2016-06" db="EMBL/GenBank/DDBJ databases">
        <authorList>
            <person name="Varghese N."/>
            <person name="Submissions Spin"/>
        </authorList>
    </citation>
    <scope>NUCLEOTIDE SEQUENCE [LARGE SCALE GENOMIC DNA]</scope>
    <source>
        <strain evidence="4">DSM 44151</strain>
    </source>
</reference>
<dbReference type="PANTHER" id="PTHR43546">
    <property type="entry name" value="UPF0173 METAL-DEPENDENT HYDROLASE MJ1163-RELATED"/>
    <property type="match status" value="1"/>
</dbReference>
<dbReference type="SUPFAM" id="SSF56281">
    <property type="entry name" value="Metallo-hydrolase/oxidoreductase"/>
    <property type="match status" value="1"/>
</dbReference>
<evidence type="ECO:0000313" key="4">
    <source>
        <dbReference type="Proteomes" id="UP000198605"/>
    </source>
</evidence>
<dbReference type="Pfam" id="PF12706">
    <property type="entry name" value="Lactamase_B_2"/>
    <property type="match status" value="1"/>
</dbReference>
<evidence type="ECO:0000256" key="1">
    <source>
        <dbReference type="ARBA" id="ARBA00022801"/>
    </source>
</evidence>
<sequence length="263" mass="28471">MGDVRITHLGGPTVLVEVGGWRLLTDPTFDPPGRRYRFGWGTASRKLTGPTVPAAAVGRIDVVLLSHDQHGDNLDDAGRALLPAAGTVVTTPGGARRVGGRAHGLAPWSDLRLRAAARPDLWVTATPARHGPPLSRPLAGAVTGFALHWAGQRHGALWISGDTVLYGGVREVARRLRVGTAVLHLGGVRFPVTGPVRYSMTGRQAVELCRRLRPHTVLPVHYEGWRHFREGRPAAERAFARAPEPVRRAVRWLPRGEPVAVEV</sequence>
<feature type="domain" description="Metallo-beta-lactamase" evidence="2">
    <location>
        <begin position="22"/>
        <end position="222"/>
    </location>
</feature>
<dbReference type="GO" id="GO:0016787">
    <property type="term" value="F:hydrolase activity"/>
    <property type="evidence" value="ECO:0007669"/>
    <property type="project" value="UniProtKB-KW"/>
</dbReference>
<gene>
    <name evidence="3" type="ORF">GA0070603_1872</name>
</gene>
<name>A0A1C6UL25_9ACTN</name>
<dbReference type="InterPro" id="IPR036866">
    <property type="entry name" value="RibonucZ/Hydroxyglut_hydro"/>
</dbReference>